<sequence length="69" mass="7513">MMDHMKKAELTVPEIALIAGTRVMLGAGAALLLADTLDGRERKKLGWMMFLIGAVSTIPLAIDVFSKRK</sequence>
<reference evidence="2 3" key="1">
    <citation type="submission" date="2016-10" db="EMBL/GenBank/DDBJ databases">
        <authorList>
            <person name="de Groot N.N."/>
        </authorList>
    </citation>
    <scope>NUCLEOTIDE SEQUENCE [LARGE SCALE GENOMIC DNA]</scope>
    <source>
        <strain evidence="2 3">DSM 8423</strain>
    </source>
</reference>
<evidence type="ECO:0000256" key="1">
    <source>
        <dbReference type="SAM" id="Phobius"/>
    </source>
</evidence>
<keyword evidence="3" id="KW-1185">Reference proteome</keyword>
<keyword evidence="1" id="KW-0472">Membrane</keyword>
<keyword evidence="1" id="KW-0812">Transmembrane</keyword>
<feature type="transmembrane region" description="Helical" evidence="1">
    <location>
        <begin position="12"/>
        <end position="33"/>
    </location>
</feature>
<protein>
    <submittedName>
        <fullName evidence="2">Uncharacterized protein</fullName>
    </submittedName>
</protein>
<accession>A0A1H7X634</accession>
<dbReference type="EMBL" id="FOBS01000009">
    <property type="protein sequence ID" value="SEM29322.1"/>
    <property type="molecule type" value="Genomic_DNA"/>
</dbReference>
<organism evidence="2 3">
    <name type="scientific">Syntrophus gentianae</name>
    <dbReference type="NCBI Taxonomy" id="43775"/>
    <lineage>
        <taxon>Bacteria</taxon>
        <taxon>Pseudomonadati</taxon>
        <taxon>Thermodesulfobacteriota</taxon>
        <taxon>Syntrophia</taxon>
        <taxon>Syntrophales</taxon>
        <taxon>Syntrophaceae</taxon>
        <taxon>Syntrophus</taxon>
    </lineage>
</organism>
<dbReference type="AlphaFoldDB" id="A0A1H7X634"/>
<evidence type="ECO:0000313" key="2">
    <source>
        <dbReference type="EMBL" id="SEM29322.1"/>
    </source>
</evidence>
<proteinExistence type="predicted"/>
<keyword evidence="1" id="KW-1133">Transmembrane helix</keyword>
<dbReference type="RefSeq" id="WP_217638920.1">
    <property type="nucleotide sequence ID" value="NZ_FOBS01000009.1"/>
</dbReference>
<dbReference type="Proteomes" id="UP000198744">
    <property type="component" value="Unassembled WGS sequence"/>
</dbReference>
<feature type="transmembrane region" description="Helical" evidence="1">
    <location>
        <begin position="45"/>
        <end position="65"/>
    </location>
</feature>
<evidence type="ECO:0000313" key="3">
    <source>
        <dbReference type="Proteomes" id="UP000198744"/>
    </source>
</evidence>
<name>A0A1H7X634_9BACT</name>
<gene>
    <name evidence="2" type="ORF">SAMN04489760_10993</name>
</gene>